<feature type="transmembrane region" description="Helical" evidence="5">
    <location>
        <begin position="12"/>
        <end position="41"/>
    </location>
</feature>
<keyword evidence="8" id="KW-1185">Reference proteome</keyword>
<dbReference type="GO" id="GO:0005886">
    <property type="term" value="C:plasma membrane"/>
    <property type="evidence" value="ECO:0007669"/>
    <property type="project" value="TreeGrafter"/>
</dbReference>
<comment type="subcellular location">
    <subcellularLocation>
        <location evidence="1">Membrane</location>
        <topology evidence="1">Multi-pass membrane protein</topology>
    </subcellularLocation>
</comment>
<keyword evidence="2 5" id="KW-0812">Transmembrane</keyword>
<dbReference type="AlphaFoldDB" id="A0A917DJ39"/>
<reference evidence="7 8" key="1">
    <citation type="journal article" date="2014" name="Int. J. Syst. Evol. Microbiol.">
        <title>Complete genome sequence of Corynebacterium casei LMG S-19264T (=DSM 44701T), isolated from a smear-ripened cheese.</title>
        <authorList>
            <consortium name="US DOE Joint Genome Institute (JGI-PGF)"/>
            <person name="Walter F."/>
            <person name="Albersmeier A."/>
            <person name="Kalinowski J."/>
            <person name="Ruckert C."/>
        </authorList>
    </citation>
    <scope>NUCLEOTIDE SEQUENCE [LARGE SCALE GENOMIC DNA]</scope>
    <source>
        <strain evidence="7 8">CGMCC 1.15358</strain>
    </source>
</reference>
<dbReference type="InterPro" id="IPR002810">
    <property type="entry name" value="NfeD-like_C"/>
</dbReference>
<evidence type="ECO:0000256" key="3">
    <source>
        <dbReference type="ARBA" id="ARBA00022989"/>
    </source>
</evidence>
<dbReference type="PANTHER" id="PTHR33507">
    <property type="entry name" value="INNER MEMBRANE PROTEIN YBBJ"/>
    <property type="match status" value="1"/>
</dbReference>
<feature type="domain" description="NfeD-like C-terminal" evidence="6">
    <location>
        <begin position="92"/>
        <end position="146"/>
    </location>
</feature>
<dbReference type="InterPro" id="IPR052165">
    <property type="entry name" value="Membrane_assoc_protease"/>
</dbReference>
<gene>
    <name evidence="7" type="ORF">GCM10010989_13220</name>
</gene>
<dbReference type="Proteomes" id="UP000598997">
    <property type="component" value="Unassembled WGS sequence"/>
</dbReference>
<dbReference type="PANTHER" id="PTHR33507:SF3">
    <property type="entry name" value="INNER MEMBRANE PROTEIN YBBJ"/>
    <property type="match status" value="1"/>
</dbReference>
<proteinExistence type="predicted"/>
<evidence type="ECO:0000256" key="4">
    <source>
        <dbReference type="ARBA" id="ARBA00023136"/>
    </source>
</evidence>
<protein>
    <submittedName>
        <fullName evidence="7">Membrane protein</fullName>
    </submittedName>
</protein>
<name>A0A917DJ39_9SPHN</name>
<dbReference type="OrthoDB" id="9810336at2"/>
<sequence length="162" mass="17392">MDWFGDLDATWLWLILGLVLAAVEMIAPGYFLIWMAAAAFMTGLVTAVVDVELPIQILSFVVFSAFSVFAARRWFDYAGISTTDPLMNDKGARLVGTRVVVTQAIDGGEGRVRLGDSEWLARGVDADVGTRLVVTGHDGAVLLVGPVPATHLPAETKSITQD</sequence>
<accession>A0A917DJ39</accession>
<evidence type="ECO:0000313" key="8">
    <source>
        <dbReference type="Proteomes" id="UP000598997"/>
    </source>
</evidence>
<dbReference type="RefSeq" id="WP_066763482.1">
    <property type="nucleotide sequence ID" value="NZ_BMIO01000003.1"/>
</dbReference>
<dbReference type="EMBL" id="BMIO01000003">
    <property type="protein sequence ID" value="GGD40476.1"/>
    <property type="molecule type" value="Genomic_DNA"/>
</dbReference>
<organism evidence="7 8">
    <name type="scientific">Croceicoccus pelagius</name>
    <dbReference type="NCBI Taxonomy" id="1703341"/>
    <lineage>
        <taxon>Bacteria</taxon>
        <taxon>Pseudomonadati</taxon>
        <taxon>Pseudomonadota</taxon>
        <taxon>Alphaproteobacteria</taxon>
        <taxon>Sphingomonadales</taxon>
        <taxon>Erythrobacteraceae</taxon>
        <taxon>Croceicoccus</taxon>
    </lineage>
</organism>
<evidence type="ECO:0000256" key="5">
    <source>
        <dbReference type="SAM" id="Phobius"/>
    </source>
</evidence>
<keyword evidence="4 5" id="KW-0472">Membrane</keyword>
<evidence type="ECO:0000313" key="7">
    <source>
        <dbReference type="EMBL" id="GGD40476.1"/>
    </source>
</evidence>
<dbReference type="Gene3D" id="2.40.50.140">
    <property type="entry name" value="Nucleic acid-binding proteins"/>
    <property type="match status" value="1"/>
</dbReference>
<dbReference type="Pfam" id="PF01957">
    <property type="entry name" value="NfeD"/>
    <property type="match status" value="1"/>
</dbReference>
<dbReference type="InterPro" id="IPR012340">
    <property type="entry name" value="NA-bd_OB-fold"/>
</dbReference>
<evidence type="ECO:0000256" key="1">
    <source>
        <dbReference type="ARBA" id="ARBA00004141"/>
    </source>
</evidence>
<feature type="transmembrane region" description="Helical" evidence="5">
    <location>
        <begin position="53"/>
        <end position="71"/>
    </location>
</feature>
<keyword evidence="3 5" id="KW-1133">Transmembrane helix</keyword>
<comment type="caution">
    <text evidence="7">The sequence shown here is derived from an EMBL/GenBank/DDBJ whole genome shotgun (WGS) entry which is preliminary data.</text>
</comment>
<evidence type="ECO:0000256" key="2">
    <source>
        <dbReference type="ARBA" id="ARBA00022692"/>
    </source>
</evidence>
<evidence type="ECO:0000259" key="6">
    <source>
        <dbReference type="Pfam" id="PF01957"/>
    </source>
</evidence>